<dbReference type="GO" id="GO:0005525">
    <property type="term" value="F:GTP binding"/>
    <property type="evidence" value="ECO:0007669"/>
    <property type="project" value="UniProtKB-KW"/>
</dbReference>
<gene>
    <name evidence="6" type="ORF">C0J50_16853</name>
</gene>
<dbReference type="InterPro" id="IPR045058">
    <property type="entry name" value="GIMA/IAN/Toc"/>
</dbReference>
<protein>
    <submittedName>
        <fullName evidence="6">GTPase IMAP family member 8-like</fullName>
    </submittedName>
</protein>
<dbReference type="AlphaFoldDB" id="A0AAD5AXU1"/>
<evidence type="ECO:0000313" key="7">
    <source>
        <dbReference type="Proteomes" id="UP001205998"/>
    </source>
</evidence>
<dbReference type="InterPro" id="IPR027417">
    <property type="entry name" value="P-loop_NTPase"/>
</dbReference>
<dbReference type="EMBL" id="MU551602">
    <property type="protein sequence ID" value="KAI5623514.1"/>
    <property type="molecule type" value="Genomic_DNA"/>
</dbReference>
<feature type="coiled-coil region" evidence="4">
    <location>
        <begin position="444"/>
        <end position="471"/>
    </location>
</feature>
<dbReference type="PANTHER" id="PTHR10903">
    <property type="entry name" value="GTPASE, IMAP FAMILY MEMBER-RELATED"/>
    <property type="match status" value="1"/>
</dbReference>
<keyword evidence="4" id="KW-0175">Coiled coil</keyword>
<evidence type="ECO:0000256" key="3">
    <source>
        <dbReference type="ARBA" id="ARBA00023134"/>
    </source>
</evidence>
<evidence type="ECO:0000256" key="4">
    <source>
        <dbReference type="SAM" id="Coils"/>
    </source>
</evidence>
<dbReference type="Gene3D" id="3.40.50.300">
    <property type="entry name" value="P-loop containing nucleotide triphosphate hydrolases"/>
    <property type="match status" value="2"/>
</dbReference>
<dbReference type="SUPFAM" id="SSF52540">
    <property type="entry name" value="P-loop containing nucleoside triphosphate hydrolases"/>
    <property type="match status" value="2"/>
</dbReference>
<evidence type="ECO:0000259" key="5">
    <source>
        <dbReference type="PROSITE" id="PS51720"/>
    </source>
</evidence>
<keyword evidence="3" id="KW-0342">GTP-binding</keyword>
<dbReference type="Pfam" id="PF04548">
    <property type="entry name" value="AIG1"/>
    <property type="match status" value="2"/>
</dbReference>
<accession>A0AAD5AXU1</accession>
<dbReference type="InterPro" id="IPR006703">
    <property type="entry name" value="G_AIG1"/>
</dbReference>
<comment type="similarity">
    <text evidence="1">Belongs to the TRAFAC class TrmE-Era-EngA-EngB-Septin-like GTPase superfamily. AIG1/Toc34/Toc159-like paraseptin GTPase family. IAN subfamily.</text>
</comment>
<feature type="domain" description="AIG1-type G" evidence="5">
    <location>
        <begin position="243"/>
        <end position="443"/>
    </location>
</feature>
<dbReference type="PANTHER" id="PTHR10903:SF182">
    <property type="entry name" value="GTPASE IMAP FAMILY MEMBER 4"/>
    <property type="match status" value="1"/>
</dbReference>
<keyword evidence="7" id="KW-1185">Reference proteome</keyword>
<dbReference type="FunFam" id="3.40.50.300:FF:002274">
    <property type="entry name" value="Si:dkeyp-69e1.8"/>
    <property type="match status" value="2"/>
</dbReference>
<keyword evidence="2" id="KW-0547">Nucleotide-binding</keyword>
<feature type="coiled-coil region" evidence="4">
    <location>
        <begin position="519"/>
        <end position="579"/>
    </location>
</feature>
<sequence length="665" mass="75008">MIRSQFKNSTRLHRAIQPPGTQLRLVLLGRTGSGKSATGNTILGTKCFQSNLSMSSVTNQCQKECGDVQGQSLAVIDTPGWFDTSLKQSEINQEVLKCLAMCSPGPHAFLLIIPIARFTEEQQQTVDMITAVFKENINRHTIIIFTRADELERETIEQFISRQGEKIQDLIARFGGRFLAFNNKDPENRDQVKQLLKKLDETRQQWLMISTYLPLKLKLSNPKMIRSQFKNSTRLHRAIQPPGTQLRLVLLGRTGSGKSATGNTILGTKYFQSKLSMSSVTKQCQKECGDVQGQSLAVIDTPGWFDTSLKQSGINQEVLRCLAMCSPGPHAFLLIIPIARFTEEQQQTVDMITAVFKENINCHTIIIFTRADELEGEPIEQFISRQGEKIQDLIARFGGRFLAFNNKDPENRDQVKQLLKKLDELLEQNKYLHFTNQETEAVEKALLMLKEKNLEKSIEKAKQEVRQIGERRKADINKALEMDKQKIERQRRHTQSVILCVTAEMNKKSENLYESPHRLQLLQKSLQSAENQLSKLEEEKHMRIKESDLEINNVEKWIIEEEQRREQEEREKASNEDESKWYLDEKYFTILKYLILFAGGAGAGLLLGPAFFLAPAAPVGLAAELTALLGPELAAAVMAAAAKAAPIVGVATKVAPLVTSLCSIQ</sequence>
<dbReference type="PROSITE" id="PS51720">
    <property type="entry name" value="G_AIG1"/>
    <property type="match status" value="2"/>
</dbReference>
<reference evidence="6" key="1">
    <citation type="submission" date="2018-07" db="EMBL/GenBank/DDBJ databases">
        <title>Comparative genomics of catfishes provides insights into carnivory and benthic adaptation.</title>
        <authorList>
            <person name="Zhang Y."/>
            <person name="Wang D."/>
            <person name="Peng Z."/>
            <person name="Zheng S."/>
            <person name="Shao F."/>
            <person name="Tao W."/>
        </authorList>
    </citation>
    <scope>NUCLEOTIDE SEQUENCE</scope>
    <source>
        <strain evidence="6">Chongqing</strain>
    </source>
</reference>
<dbReference type="Proteomes" id="UP001205998">
    <property type="component" value="Unassembled WGS sequence"/>
</dbReference>
<comment type="caution">
    <text evidence="6">The sequence shown here is derived from an EMBL/GenBank/DDBJ whole genome shotgun (WGS) entry which is preliminary data.</text>
</comment>
<dbReference type="CDD" id="cd01852">
    <property type="entry name" value="AIG1"/>
    <property type="match status" value="2"/>
</dbReference>
<proteinExistence type="inferred from homology"/>
<evidence type="ECO:0000313" key="6">
    <source>
        <dbReference type="EMBL" id="KAI5623514.1"/>
    </source>
</evidence>
<name>A0AAD5AXU1_SILAS</name>
<evidence type="ECO:0000256" key="2">
    <source>
        <dbReference type="ARBA" id="ARBA00022741"/>
    </source>
</evidence>
<organism evidence="6 7">
    <name type="scientific">Silurus asotus</name>
    <name type="common">Amur catfish</name>
    <name type="synonym">Parasilurus asotus</name>
    <dbReference type="NCBI Taxonomy" id="30991"/>
    <lineage>
        <taxon>Eukaryota</taxon>
        <taxon>Metazoa</taxon>
        <taxon>Chordata</taxon>
        <taxon>Craniata</taxon>
        <taxon>Vertebrata</taxon>
        <taxon>Euteleostomi</taxon>
        <taxon>Actinopterygii</taxon>
        <taxon>Neopterygii</taxon>
        <taxon>Teleostei</taxon>
        <taxon>Ostariophysi</taxon>
        <taxon>Siluriformes</taxon>
        <taxon>Siluridae</taxon>
        <taxon>Silurus</taxon>
    </lineage>
</organism>
<feature type="domain" description="AIG1-type G" evidence="5">
    <location>
        <begin position="20"/>
        <end position="222"/>
    </location>
</feature>
<evidence type="ECO:0000256" key="1">
    <source>
        <dbReference type="ARBA" id="ARBA00008535"/>
    </source>
</evidence>